<name>A0A852WGZ2_PSEA5</name>
<dbReference type="Proteomes" id="UP000549695">
    <property type="component" value="Unassembled WGS sequence"/>
</dbReference>
<proteinExistence type="predicted"/>
<dbReference type="Gene3D" id="1.10.1780.10">
    <property type="entry name" value="Clp, N-terminal domain"/>
    <property type="match status" value="1"/>
</dbReference>
<sequence>MTSPTPLGGTVRLDDLIHAITSVHQDPLEQLSDAVLAGDHLGEVADHLIGHFVDRARRAGASWTDIGRSMGVSKQAAQKRFVTRPDAPENMAQGFERFTPRARNVVVSAQNEARTAESDRITPAHLVLGLLAEPQGLAVALLTGLGTDTAALRETAVAALPERATTVPALIPFDPAARKALELTFRHALRMGHNYVGTEHVLLALLEQEDGDGVLTRSGVDGERVEQAVTEAIAAMTGGGATTGAGES</sequence>
<dbReference type="EMBL" id="JACCCZ010000001">
    <property type="protein sequence ID" value="NYG04622.1"/>
    <property type="molecule type" value="Genomic_DNA"/>
</dbReference>
<dbReference type="AlphaFoldDB" id="A0A852WGZ2"/>
<keyword evidence="1" id="KW-0677">Repeat</keyword>
<gene>
    <name evidence="3" type="ORF">HDA37_004907</name>
</gene>
<dbReference type="Pfam" id="PF02861">
    <property type="entry name" value="Clp_N"/>
    <property type="match status" value="1"/>
</dbReference>
<evidence type="ECO:0000259" key="2">
    <source>
        <dbReference type="PROSITE" id="PS51903"/>
    </source>
</evidence>
<accession>A0A852WGZ2</accession>
<reference evidence="3 4" key="1">
    <citation type="submission" date="2020-07" db="EMBL/GenBank/DDBJ databases">
        <title>Sequencing the genomes of 1000 actinobacteria strains.</title>
        <authorList>
            <person name="Klenk H.-P."/>
        </authorList>
    </citation>
    <scope>NUCLEOTIDE SEQUENCE [LARGE SCALE GENOMIC DNA]</scope>
    <source>
        <strain evidence="3 4">DSM 44749</strain>
    </source>
</reference>
<organism evidence="3 4">
    <name type="scientific">Pseudonocardia alni</name>
    <name type="common">Amycolata alni</name>
    <dbReference type="NCBI Taxonomy" id="33907"/>
    <lineage>
        <taxon>Bacteria</taxon>
        <taxon>Bacillati</taxon>
        <taxon>Actinomycetota</taxon>
        <taxon>Actinomycetes</taxon>
        <taxon>Pseudonocardiales</taxon>
        <taxon>Pseudonocardiaceae</taxon>
        <taxon>Pseudonocardia</taxon>
    </lineage>
</organism>
<dbReference type="InterPro" id="IPR036628">
    <property type="entry name" value="Clp_N_dom_sf"/>
</dbReference>
<protein>
    <recommendedName>
        <fullName evidence="2">Clp R domain-containing protein</fullName>
    </recommendedName>
</protein>
<evidence type="ECO:0000313" key="4">
    <source>
        <dbReference type="Proteomes" id="UP000549695"/>
    </source>
</evidence>
<keyword evidence="4" id="KW-1185">Reference proteome</keyword>
<evidence type="ECO:0000256" key="1">
    <source>
        <dbReference type="PROSITE-ProRule" id="PRU01251"/>
    </source>
</evidence>
<dbReference type="PANTHER" id="PTHR47016">
    <property type="entry name" value="ATP-DEPENDENT CLP PROTEASE ATP-BINDING SUBUNIT CLPT1, CHLOROPLASTIC"/>
    <property type="match status" value="1"/>
</dbReference>
<dbReference type="RefSeq" id="WP_161151300.1">
    <property type="nucleotide sequence ID" value="NZ_BAAAJZ010000007.1"/>
</dbReference>
<feature type="domain" description="Clp R" evidence="2">
    <location>
        <begin position="95"/>
        <end position="239"/>
    </location>
</feature>
<dbReference type="PROSITE" id="PS51903">
    <property type="entry name" value="CLP_R"/>
    <property type="match status" value="1"/>
</dbReference>
<dbReference type="GeneID" id="98054571"/>
<dbReference type="PANTHER" id="PTHR47016:SF5">
    <property type="entry name" value="CLP DOMAIN SUPERFAMILY PROTEIN"/>
    <property type="match status" value="1"/>
</dbReference>
<dbReference type="InterPro" id="IPR044217">
    <property type="entry name" value="CLPT1/2"/>
</dbReference>
<dbReference type="InterPro" id="IPR004176">
    <property type="entry name" value="Clp_R_N"/>
</dbReference>
<evidence type="ECO:0000313" key="3">
    <source>
        <dbReference type="EMBL" id="NYG04622.1"/>
    </source>
</evidence>
<dbReference type="SUPFAM" id="SSF81923">
    <property type="entry name" value="Double Clp-N motif"/>
    <property type="match status" value="1"/>
</dbReference>
<comment type="caution">
    <text evidence="3">The sequence shown here is derived from an EMBL/GenBank/DDBJ whole genome shotgun (WGS) entry which is preliminary data.</text>
</comment>